<comment type="cofactor">
    <cofactor evidence="7">
        <name>[2Fe-2S] cluster</name>
        <dbReference type="ChEBI" id="CHEBI:190135"/>
    </cofactor>
</comment>
<gene>
    <name evidence="10" type="ORF">MNBD_NITROSPINAE04-385</name>
</gene>
<dbReference type="SFLD" id="SFLDF00301">
    <property type="entry name" value="2-iminoacetate_synthase_(ThiH)"/>
    <property type="match status" value="1"/>
</dbReference>
<dbReference type="InterPro" id="IPR013785">
    <property type="entry name" value="Aldolase_TIM"/>
</dbReference>
<evidence type="ECO:0000313" key="10">
    <source>
        <dbReference type="EMBL" id="VAX25125.1"/>
    </source>
</evidence>
<dbReference type="NCBIfam" id="TIGR02351">
    <property type="entry name" value="thiH"/>
    <property type="match status" value="1"/>
</dbReference>
<dbReference type="SUPFAM" id="SSF102114">
    <property type="entry name" value="Radical SAM enzymes"/>
    <property type="match status" value="1"/>
</dbReference>
<sequence length="384" mass="42523">MTPSSFFETWLSLNDSGALDKAVEKIENTTLEDVDSALLSVPVASGGFLSLISETADERIERIETSARDLTIQRFGHTVNLYIPLYLSNCCVNNCAYCWFQKKNDMGRKTLTLDEVEAEGRRLLNEGYRNVLLVAGESKADVPVSYIAESIKLMKKIGFVFVGIETQTFTVDEYKLLGAAGLDSVTVYQETYDENIYRRVHPSGPKKDIKWRLDTADRVAQAGIRSIGLGVLLGLGDYRRDAVMLATHVKHMQKHYWQNSVSISFPRIHAAPGRFAPDNPVSDNQLIRLILAMRLTFPDSILTLSTREAAKLRDRLFGAGINQVSAGSKTSPGAYAGGAGGQEEAGEQFPVSDARTPAEVVLAIREKGLEWVWKDWDTNLKPVS</sequence>
<dbReference type="InterPro" id="IPR012726">
    <property type="entry name" value="ThiH"/>
</dbReference>
<evidence type="ECO:0000256" key="6">
    <source>
        <dbReference type="ARBA" id="ARBA00023014"/>
    </source>
</evidence>
<evidence type="ECO:0000256" key="8">
    <source>
        <dbReference type="SAM" id="MobiDB-lite"/>
    </source>
</evidence>
<keyword evidence="3" id="KW-0949">S-adenosyl-L-methionine</keyword>
<accession>A0A3B1D0I3</accession>
<evidence type="ECO:0000256" key="1">
    <source>
        <dbReference type="ARBA" id="ARBA00001966"/>
    </source>
</evidence>
<organism evidence="10">
    <name type="scientific">hydrothermal vent metagenome</name>
    <dbReference type="NCBI Taxonomy" id="652676"/>
    <lineage>
        <taxon>unclassified sequences</taxon>
        <taxon>metagenomes</taxon>
        <taxon>ecological metagenomes</taxon>
    </lineage>
</organism>
<comment type="cofactor">
    <cofactor evidence="1">
        <name>[4Fe-4S] cluster</name>
        <dbReference type="ChEBI" id="CHEBI:49883"/>
    </cofactor>
</comment>
<feature type="region of interest" description="Disordered" evidence="8">
    <location>
        <begin position="330"/>
        <end position="351"/>
    </location>
</feature>
<dbReference type="InterPro" id="IPR010722">
    <property type="entry name" value="BATS_dom"/>
</dbReference>
<dbReference type="Gene3D" id="3.20.20.70">
    <property type="entry name" value="Aldolase class I"/>
    <property type="match status" value="1"/>
</dbReference>
<evidence type="ECO:0000256" key="2">
    <source>
        <dbReference type="ARBA" id="ARBA00022485"/>
    </source>
</evidence>
<evidence type="ECO:0000256" key="5">
    <source>
        <dbReference type="ARBA" id="ARBA00023004"/>
    </source>
</evidence>
<dbReference type="SFLD" id="SFLDG01060">
    <property type="entry name" value="BATS_domain_containing"/>
    <property type="match status" value="1"/>
</dbReference>
<evidence type="ECO:0000256" key="7">
    <source>
        <dbReference type="ARBA" id="ARBA00034078"/>
    </source>
</evidence>
<dbReference type="Pfam" id="PF04055">
    <property type="entry name" value="Radical_SAM"/>
    <property type="match status" value="1"/>
</dbReference>
<dbReference type="SMART" id="SM00876">
    <property type="entry name" value="BATS"/>
    <property type="match status" value="1"/>
</dbReference>
<dbReference type="GO" id="GO:0009228">
    <property type="term" value="P:thiamine biosynthetic process"/>
    <property type="evidence" value="ECO:0007669"/>
    <property type="project" value="InterPro"/>
</dbReference>
<dbReference type="InterPro" id="IPR007197">
    <property type="entry name" value="rSAM"/>
</dbReference>
<feature type="domain" description="Radical SAM core" evidence="9">
    <location>
        <begin position="77"/>
        <end position="319"/>
    </location>
</feature>
<dbReference type="CDD" id="cd01335">
    <property type="entry name" value="Radical_SAM"/>
    <property type="match status" value="1"/>
</dbReference>
<keyword evidence="6" id="KW-0411">Iron-sulfur</keyword>
<proteinExistence type="predicted"/>
<dbReference type="EMBL" id="UOGA01000291">
    <property type="protein sequence ID" value="VAX25125.1"/>
    <property type="molecule type" value="Genomic_DNA"/>
</dbReference>
<dbReference type="InterPro" id="IPR058240">
    <property type="entry name" value="rSAM_sf"/>
</dbReference>
<protein>
    <recommendedName>
        <fullName evidence="9">Radical SAM core domain-containing protein</fullName>
    </recommendedName>
</protein>
<dbReference type="InterPro" id="IPR034428">
    <property type="entry name" value="ThiH/NoCL/HydG-like"/>
</dbReference>
<dbReference type="AlphaFoldDB" id="A0A3B1D0I3"/>
<keyword evidence="2" id="KW-0004">4Fe-4S</keyword>
<dbReference type="PROSITE" id="PS51918">
    <property type="entry name" value="RADICAL_SAM"/>
    <property type="match status" value="1"/>
</dbReference>
<dbReference type="SFLD" id="SFLDS00029">
    <property type="entry name" value="Radical_SAM"/>
    <property type="match status" value="1"/>
</dbReference>
<dbReference type="PANTHER" id="PTHR43583:SF1">
    <property type="entry name" value="2-IMINOACETATE SYNTHASE"/>
    <property type="match status" value="1"/>
</dbReference>
<evidence type="ECO:0000256" key="3">
    <source>
        <dbReference type="ARBA" id="ARBA00022691"/>
    </source>
</evidence>
<dbReference type="PANTHER" id="PTHR43583">
    <property type="entry name" value="2-IMINOACETATE SYNTHASE"/>
    <property type="match status" value="1"/>
</dbReference>
<keyword evidence="5" id="KW-0408">Iron</keyword>
<keyword evidence="4" id="KW-0479">Metal-binding</keyword>
<dbReference type="GO" id="GO:0003824">
    <property type="term" value="F:catalytic activity"/>
    <property type="evidence" value="ECO:0007669"/>
    <property type="project" value="InterPro"/>
</dbReference>
<dbReference type="InterPro" id="IPR006638">
    <property type="entry name" value="Elp3/MiaA/NifB-like_rSAM"/>
</dbReference>
<dbReference type="SFLD" id="SFLDG01081">
    <property type="entry name" value="cleavage_of_the_Ca-Cb_bond_in"/>
    <property type="match status" value="1"/>
</dbReference>
<name>A0A3B1D0I3_9ZZZZ</name>
<dbReference type="SMART" id="SM00729">
    <property type="entry name" value="Elp3"/>
    <property type="match status" value="1"/>
</dbReference>
<dbReference type="GO" id="GO:0051539">
    <property type="term" value="F:4 iron, 4 sulfur cluster binding"/>
    <property type="evidence" value="ECO:0007669"/>
    <property type="project" value="UniProtKB-KW"/>
</dbReference>
<evidence type="ECO:0000259" key="9">
    <source>
        <dbReference type="PROSITE" id="PS51918"/>
    </source>
</evidence>
<dbReference type="GO" id="GO:0005506">
    <property type="term" value="F:iron ion binding"/>
    <property type="evidence" value="ECO:0007669"/>
    <property type="project" value="InterPro"/>
</dbReference>
<reference evidence="10" key="1">
    <citation type="submission" date="2018-06" db="EMBL/GenBank/DDBJ databases">
        <authorList>
            <person name="Zhirakovskaya E."/>
        </authorList>
    </citation>
    <scope>NUCLEOTIDE SEQUENCE</scope>
</reference>
<evidence type="ECO:0000256" key="4">
    <source>
        <dbReference type="ARBA" id="ARBA00022723"/>
    </source>
</evidence>
<dbReference type="Pfam" id="PF06968">
    <property type="entry name" value="BATS"/>
    <property type="match status" value="1"/>
</dbReference>